<reference evidence="2 3" key="1">
    <citation type="submission" date="2013-10" db="EMBL/GenBank/DDBJ databases">
        <title>The Genome Sequence of Prevotella nigrescens CC14M.</title>
        <authorList>
            <consortium name="The Broad Institute Genomics Platform"/>
            <person name="Earl A."/>
            <person name="Allen-Vercoe E."/>
            <person name="Daigneault M."/>
            <person name="Young S.K."/>
            <person name="Zeng Q."/>
            <person name="Gargeya S."/>
            <person name="Fitzgerald M."/>
            <person name="Abouelleil A."/>
            <person name="Alvarado L."/>
            <person name="Chapman S.B."/>
            <person name="Gainer-Dewar J."/>
            <person name="Goldberg J."/>
            <person name="Griggs A."/>
            <person name="Gujja S."/>
            <person name="Hansen M."/>
            <person name="Howarth C."/>
            <person name="Imamovic A."/>
            <person name="Ireland A."/>
            <person name="Larimer J."/>
            <person name="McCowan C."/>
            <person name="Murphy C."/>
            <person name="Pearson M."/>
            <person name="Poon T.W."/>
            <person name="Priest M."/>
            <person name="Roberts A."/>
            <person name="Saif S."/>
            <person name="Shea T."/>
            <person name="Sykes S."/>
            <person name="Wortman J."/>
            <person name="Nusbaum C."/>
            <person name="Birren B."/>
        </authorList>
    </citation>
    <scope>NUCLEOTIDE SEQUENCE [LARGE SCALE GENOMIC DNA]</scope>
    <source>
        <strain evidence="2 3">CC14M</strain>
    </source>
</reference>
<name>V8CND9_9BACT</name>
<dbReference type="Pfam" id="PF07396">
    <property type="entry name" value="Porin_O_P"/>
    <property type="match status" value="1"/>
</dbReference>
<evidence type="ECO:0000313" key="3">
    <source>
        <dbReference type="Proteomes" id="UP000018727"/>
    </source>
</evidence>
<evidence type="ECO:0008006" key="4">
    <source>
        <dbReference type="Google" id="ProtNLM"/>
    </source>
</evidence>
<feature type="transmembrane region" description="Helical" evidence="1">
    <location>
        <begin position="21"/>
        <end position="40"/>
    </location>
</feature>
<keyword evidence="1" id="KW-0472">Membrane</keyword>
<comment type="caution">
    <text evidence="2">The sequence shown here is derived from an EMBL/GenBank/DDBJ whole genome shotgun (WGS) entry which is preliminary data.</text>
</comment>
<dbReference type="AlphaFoldDB" id="V8CND9"/>
<dbReference type="Gene3D" id="2.40.160.10">
    <property type="entry name" value="Porin"/>
    <property type="match status" value="1"/>
</dbReference>
<dbReference type="InterPro" id="IPR010870">
    <property type="entry name" value="Porin_O/P"/>
</dbReference>
<protein>
    <recommendedName>
        <fullName evidence="4">Porin domain-containing protein</fullName>
    </recommendedName>
</protein>
<dbReference type="EMBL" id="AZJH01000013">
    <property type="protein sequence ID" value="ETD28888.1"/>
    <property type="molecule type" value="Genomic_DNA"/>
</dbReference>
<organism evidence="2 3">
    <name type="scientific">Prevotella nigrescens CC14M</name>
    <dbReference type="NCBI Taxonomy" id="1073366"/>
    <lineage>
        <taxon>Bacteria</taxon>
        <taxon>Pseudomonadati</taxon>
        <taxon>Bacteroidota</taxon>
        <taxon>Bacteroidia</taxon>
        <taxon>Bacteroidales</taxon>
        <taxon>Prevotellaceae</taxon>
        <taxon>Prevotella</taxon>
    </lineage>
</organism>
<dbReference type="InterPro" id="IPR023614">
    <property type="entry name" value="Porin_dom_sf"/>
</dbReference>
<dbReference type="PATRIC" id="fig|1073366.3.peg.1196"/>
<proteinExistence type="predicted"/>
<dbReference type="SUPFAM" id="SSF56935">
    <property type="entry name" value="Porins"/>
    <property type="match status" value="1"/>
</dbReference>
<accession>V8CND9</accession>
<keyword evidence="1" id="KW-0812">Transmembrane</keyword>
<evidence type="ECO:0000313" key="2">
    <source>
        <dbReference type="EMBL" id="ETD28888.1"/>
    </source>
</evidence>
<evidence type="ECO:0000256" key="1">
    <source>
        <dbReference type="SAM" id="Phobius"/>
    </source>
</evidence>
<keyword evidence="3" id="KW-1185">Reference proteome</keyword>
<dbReference type="Proteomes" id="UP000018727">
    <property type="component" value="Unassembled WGS sequence"/>
</dbReference>
<keyword evidence="1" id="KW-1133">Transmembrane helix</keyword>
<dbReference type="HOGENOM" id="CLU_063445_1_0_10"/>
<sequence length="427" mass="48481">MQDFCYCVMQHRLYKRVYTPYFVRLLVKVLRIVLIFYKMSVPLQGETINLIFEGDYMKKIFMLAAIAFVTSNVSAQTTKWIDNVKLSGYGIAQYQLTTQDNAKSNSFNLRLGRVSIDGRLFNDWAWKVQIQFNGNTSTLGSSPRVVDLFTEWQKYTFFRVKIGQFKNPFTFENPIHPITQGFMGYSQVVSKFAGFSDRAGTHSSNGRDIGVQIQGDLLKNAAGRNLLHYQVGVFNGQGINVKDVDEQKNIIGGVWVMPVKGMRIGWFGWTGSYARKGTWTDAYGVPQSGVRKLQQRRYAISAEYVVDDWTFRSEYAHSTGEAFAKSLVSTNDAAAKDCNIGSNGNKAQGVYALVIAPIIKQKLYGKARYDMYQPSKGAEKQRTLYEVGLNYDFNKSVRLSTEYAYVHDRSLAKPNYSLVDVQLSFKF</sequence>
<gene>
    <name evidence="2" type="ORF">HMPREF1173_01134</name>
</gene>